<protein>
    <submittedName>
        <fullName evidence="4">Porin PorA family protein</fullName>
    </submittedName>
</protein>
<proteinExistence type="predicted"/>
<organism evidence="4 5">
    <name type="scientific">Corynebacterium pseudodiphtheriticum</name>
    <dbReference type="NCBI Taxonomy" id="37637"/>
    <lineage>
        <taxon>Bacteria</taxon>
        <taxon>Bacillati</taxon>
        <taxon>Actinomycetota</taxon>
        <taxon>Actinomycetes</taxon>
        <taxon>Mycobacteriales</taxon>
        <taxon>Corynebacteriaceae</taxon>
        <taxon>Corynebacterium</taxon>
    </lineage>
</organism>
<name>A0AAP4BWD6_9CORY</name>
<accession>A0AAP4BWD6</accession>
<feature type="chain" id="PRO_5042866570" evidence="3">
    <location>
        <begin position="21"/>
        <end position="458"/>
    </location>
</feature>
<feature type="transmembrane region" description="Helical" evidence="2">
    <location>
        <begin position="401"/>
        <end position="422"/>
    </location>
</feature>
<keyword evidence="2" id="KW-1133">Transmembrane helix</keyword>
<feature type="region of interest" description="Disordered" evidence="1">
    <location>
        <begin position="431"/>
        <end position="458"/>
    </location>
</feature>
<feature type="signal peptide" evidence="3">
    <location>
        <begin position="1"/>
        <end position="20"/>
    </location>
</feature>
<keyword evidence="2" id="KW-0812">Transmembrane</keyword>
<dbReference type="Pfam" id="PF11271">
    <property type="entry name" value="PorA"/>
    <property type="match status" value="1"/>
</dbReference>
<evidence type="ECO:0000256" key="1">
    <source>
        <dbReference type="SAM" id="MobiDB-lite"/>
    </source>
</evidence>
<evidence type="ECO:0000256" key="3">
    <source>
        <dbReference type="SAM" id="SignalP"/>
    </source>
</evidence>
<keyword evidence="2" id="KW-0472">Membrane</keyword>
<gene>
    <name evidence="4" type="ORF">QPX42_10180</name>
</gene>
<dbReference type="EMBL" id="JASNVH010000021">
    <property type="protein sequence ID" value="MDK4307896.1"/>
    <property type="molecule type" value="Genomic_DNA"/>
</dbReference>
<comment type="caution">
    <text evidence="4">The sequence shown here is derived from an EMBL/GenBank/DDBJ whole genome shotgun (WGS) entry which is preliminary data.</text>
</comment>
<dbReference type="RefSeq" id="WP_242722835.1">
    <property type="nucleotide sequence ID" value="NZ_CP051667.1"/>
</dbReference>
<sequence length="458" mass="49746">MFRRVTLTVAAAALSLVVGAAAPPLVMAFHDSWPEGTTVHTRTEDAETQLLDTTEFAAAASSTGAGKPLPRPDDCPKATPTFSCYISTTTTHVDSEITLLRTTQDAEDPARRSEITARHTLLANDGAGSSTSDDATTARPLGHAANDVTINRESAIGIPDPTSRVRFYDDGRNDNTDAPVVDTGLFARPGIYYSFEPDTQKRSYNFFDLFTQEPLPIDFADTIEQGEDEEGAEDGAATAEFYEYRHTITAHPLQNSLLRAYSQPQDLLSPPTPVSALSPKILDEPAAQLFDAMKITGPATDFYTADELADERVTGDLSAADTVTMRPFYSVDRLVWVEPITGQIVNRDEHYEVFLAADGTPAQPAPERTVLSTHAKYDSASREEAQDLASKTVRVVERWEAIGFLTTALGIALLAAAVWMIWRHRHSQKRAHANHSVTDQSDTGHSDTGHPGTNPSAS</sequence>
<reference evidence="4" key="1">
    <citation type="submission" date="2023-05" db="EMBL/GenBank/DDBJ databases">
        <title>Metabolic capabilities are highly conserved among human nasal-associated Corynebacterium species in pangenomic analyses.</title>
        <authorList>
            <person name="Tran T.H."/>
            <person name="Roberts A.Q."/>
            <person name="Escapa I.F."/>
            <person name="Gao W."/>
            <person name="Conlan S."/>
            <person name="Kong H."/>
            <person name="Segre J.A."/>
            <person name="Kelly M.S."/>
            <person name="Lemon K.P."/>
        </authorList>
    </citation>
    <scope>NUCLEOTIDE SEQUENCE</scope>
    <source>
        <strain evidence="4">KPL2773</strain>
    </source>
</reference>
<evidence type="ECO:0000313" key="5">
    <source>
        <dbReference type="Proteomes" id="UP001224412"/>
    </source>
</evidence>
<keyword evidence="3" id="KW-0732">Signal</keyword>
<dbReference type="Proteomes" id="UP001224412">
    <property type="component" value="Unassembled WGS sequence"/>
</dbReference>
<evidence type="ECO:0000313" key="4">
    <source>
        <dbReference type="EMBL" id="MDK4307896.1"/>
    </source>
</evidence>
<dbReference type="AlphaFoldDB" id="A0AAP4BWD6"/>
<dbReference type="InterPro" id="IPR021424">
    <property type="entry name" value="PorA"/>
</dbReference>
<evidence type="ECO:0000256" key="2">
    <source>
        <dbReference type="SAM" id="Phobius"/>
    </source>
</evidence>